<dbReference type="AlphaFoldDB" id="A0A1I1JEX3"/>
<keyword evidence="1" id="KW-0472">Membrane</keyword>
<evidence type="ECO:0000256" key="1">
    <source>
        <dbReference type="SAM" id="Phobius"/>
    </source>
</evidence>
<feature type="transmembrane region" description="Helical" evidence="1">
    <location>
        <begin position="247"/>
        <end position="265"/>
    </location>
</feature>
<keyword evidence="3" id="KW-1185">Reference proteome</keyword>
<dbReference type="STRING" id="1164594.SAMN05216204_106169"/>
<dbReference type="Proteomes" id="UP000198639">
    <property type="component" value="Unassembled WGS sequence"/>
</dbReference>
<feature type="transmembrane region" description="Helical" evidence="1">
    <location>
        <begin position="158"/>
        <end position="182"/>
    </location>
</feature>
<dbReference type="Pfam" id="PF02405">
    <property type="entry name" value="MlaE"/>
    <property type="match status" value="1"/>
</dbReference>
<feature type="transmembrane region" description="Helical" evidence="1">
    <location>
        <begin position="24"/>
        <end position="43"/>
    </location>
</feature>
<organism evidence="2 3">
    <name type="scientific">Massilia yuzhufengensis</name>
    <dbReference type="NCBI Taxonomy" id="1164594"/>
    <lineage>
        <taxon>Bacteria</taxon>
        <taxon>Pseudomonadati</taxon>
        <taxon>Pseudomonadota</taxon>
        <taxon>Betaproteobacteria</taxon>
        <taxon>Burkholderiales</taxon>
        <taxon>Oxalobacteraceae</taxon>
        <taxon>Telluria group</taxon>
        <taxon>Massilia</taxon>
    </lineage>
</organism>
<feature type="transmembrane region" description="Helical" evidence="1">
    <location>
        <begin position="64"/>
        <end position="87"/>
    </location>
</feature>
<feature type="transmembrane region" description="Helical" evidence="1">
    <location>
        <begin position="202"/>
        <end position="226"/>
    </location>
</feature>
<accession>A0A1I1JEX3</accession>
<dbReference type="RefSeq" id="WP_091873407.1">
    <property type="nucleotide sequence ID" value="NZ_FOLD01000006.1"/>
</dbReference>
<dbReference type="OrthoDB" id="8903628at2"/>
<gene>
    <name evidence="2" type="ORF">SAMN05216204_106169</name>
</gene>
<feature type="transmembrane region" description="Helical" evidence="1">
    <location>
        <begin position="99"/>
        <end position="119"/>
    </location>
</feature>
<keyword evidence="1" id="KW-1133">Transmembrane helix</keyword>
<keyword evidence="1" id="KW-0812">Transmembrane</keyword>
<dbReference type="EMBL" id="FOLD01000006">
    <property type="protein sequence ID" value="SFC47074.1"/>
    <property type="molecule type" value="Genomic_DNA"/>
</dbReference>
<dbReference type="InterPro" id="IPR030802">
    <property type="entry name" value="Permease_MalE"/>
</dbReference>
<protein>
    <submittedName>
        <fullName evidence="2">Phospholipid/cholesterol/gamma-HCH transport system permease protein</fullName>
    </submittedName>
</protein>
<reference evidence="3" key="1">
    <citation type="submission" date="2016-10" db="EMBL/GenBank/DDBJ databases">
        <authorList>
            <person name="Varghese N."/>
            <person name="Submissions S."/>
        </authorList>
    </citation>
    <scope>NUCLEOTIDE SEQUENCE [LARGE SCALE GENOMIC DNA]</scope>
    <source>
        <strain evidence="3">CGMCC 1.12041</strain>
    </source>
</reference>
<dbReference type="GO" id="GO:0043190">
    <property type="term" value="C:ATP-binding cassette (ABC) transporter complex"/>
    <property type="evidence" value="ECO:0007669"/>
    <property type="project" value="InterPro"/>
</dbReference>
<evidence type="ECO:0000313" key="3">
    <source>
        <dbReference type="Proteomes" id="UP000198639"/>
    </source>
</evidence>
<name>A0A1I1JEX3_9BURK</name>
<evidence type="ECO:0000313" key="2">
    <source>
        <dbReference type="EMBL" id="SFC47074.1"/>
    </source>
</evidence>
<sequence>MPRTLNLYANPRLWGLALARYLRSWWYMVHLGAIAVVMALSPSTYNRENRHAAARHIHASTWQVLPWFTLASALISLVIIRIVLVTAKSYGLSHFALEMVVRVLVLELIPLAAALFVALRASMAFDASALGLARAGMSPQAANDEALRRMRRDMVPQLLANAVAVLSLAMVTSTLVLLMAYLNVYGVSPWGIADYTRTVGRVFAPAVTIGFVLKTVLFGLAVALIPTAAILELQRYPRRVAFTVQPGALRLLFVLLVIEAASLALKYM</sequence>
<proteinExistence type="predicted"/>